<evidence type="ECO:0000256" key="7">
    <source>
        <dbReference type="ARBA" id="ARBA00023010"/>
    </source>
</evidence>
<organism evidence="10 11">
    <name type="scientific">Candidatus Colwellbacteria bacterium RIFCSPHIGHO2_02_FULL_43_15</name>
    <dbReference type="NCBI Taxonomy" id="1797686"/>
    <lineage>
        <taxon>Bacteria</taxon>
        <taxon>Candidatus Colwelliibacteriota</taxon>
    </lineage>
</organism>
<evidence type="ECO:0000256" key="6">
    <source>
        <dbReference type="ARBA" id="ARBA00022989"/>
    </source>
</evidence>
<proteinExistence type="inferred from homology"/>
<dbReference type="GO" id="GO:0009306">
    <property type="term" value="P:protein secretion"/>
    <property type="evidence" value="ECO:0007669"/>
    <property type="project" value="UniProtKB-UniRule"/>
</dbReference>
<dbReference type="GO" id="GO:0005886">
    <property type="term" value="C:plasma membrane"/>
    <property type="evidence" value="ECO:0007669"/>
    <property type="project" value="UniProtKB-SubCell"/>
</dbReference>
<dbReference type="InterPro" id="IPR004692">
    <property type="entry name" value="SecG"/>
</dbReference>
<keyword evidence="8 9" id="KW-0472">Membrane</keyword>
<comment type="subcellular location">
    <subcellularLocation>
        <location evidence="9">Cell membrane</location>
        <topology evidence="9">Multi-pass membrane protein</topology>
    </subcellularLocation>
    <subcellularLocation>
        <location evidence="1">Membrane</location>
        <topology evidence="1">Multi-pass membrane protein</topology>
    </subcellularLocation>
</comment>
<dbReference type="EMBL" id="MHIU01000034">
    <property type="protein sequence ID" value="OGY57403.1"/>
    <property type="molecule type" value="Genomic_DNA"/>
</dbReference>
<comment type="function">
    <text evidence="9">Involved in protein export. Participates in an early event of protein translocation.</text>
</comment>
<gene>
    <name evidence="10" type="ORF">A3D47_02245</name>
</gene>
<evidence type="ECO:0000256" key="3">
    <source>
        <dbReference type="ARBA" id="ARBA00022448"/>
    </source>
</evidence>
<evidence type="ECO:0000256" key="1">
    <source>
        <dbReference type="ARBA" id="ARBA00004141"/>
    </source>
</evidence>
<reference evidence="10 11" key="1">
    <citation type="journal article" date="2016" name="Nat. Commun.">
        <title>Thousands of microbial genomes shed light on interconnected biogeochemical processes in an aquifer system.</title>
        <authorList>
            <person name="Anantharaman K."/>
            <person name="Brown C.T."/>
            <person name="Hug L.A."/>
            <person name="Sharon I."/>
            <person name="Castelle C.J."/>
            <person name="Probst A.J."/>
            <person name="Thomas B.C."/>
            <person name="Singh A."/>
            <person name="Wilkins M.J."/>
            <person name="Karaoz U."/>
            <person name="Brodie E.L."/>
            <person name="Williams K.H."/>
            <person name="Hubbard S.S."/>
            <person name="Banfield J.F."/>
        </authorList>
    </citation>
    <scope>NUCLEOTIDE SEQUENCE [LARGE SCALE GENOMIC DNA]</scope>
</reference>
<evidence type="ECO:0000313" key="11">
    <source>
        <dbReference type="Proteomes" id="UP000178651"/>
    </source>
</evidence>
<keyword evidence="9" id="KW-1003">Cell membrane</keyword>
<feature type="transmembrane region" description="Helical" evidence="9">
    <location>
        <begin position="51"/>
        <end position="72"/>
    </location>
</feature>
<evidence type="ECO:0000256" key="5">
    <source>
        <dbReference type="ARBA" id="ARBA00022927"/>
    </source>
</evidence>
<evidence type="ECO:0000313" key="10">
    <source>
        <dbReference type="EMBL" id="OGY57403.1"/>
    </source>
</evidence>
<comment type="similarity">
    <text evidence="2 9">Belongs to the SecG family.</text>
</comment>
<keyword evidence="6 9" id="KW-1133">Transmembrane helix</keyword>
<comment type="caution">
    <text evidence="10">The sequence shown here is derived from an EMBL/GenBank/DDBJ whole genome shotgun (WGS) entry which is preliminary data.</text>
</comment>
<keyword evidence="4 9" id="KW-0812">Transmembrane</keyword>
<keyword evidence="5 9" id="KW-0653">Protein transport</keyword>
<keyword evidence="7 9" id="KW-0811">Translocation</keyword>
<evidence type="ECO:0000256" key="2">
    <source>
        <dbReference type="ARBA" id="ARBA00008445"/>
    </source>
</evidence>
<dbReference type="NCBIfam" id="TIGR00810">
    <property type="entry name" value="secG"/>
    <property type="match status" value="1"/>
</dbReference>
<feature type="transmembrane region" description="Helical" evidence="9">
    <location>
        <begin position="6"/>
        <end position="22"/>
    </location>
</feature>
<dbReference type="Proteomes" id="UP000178651">
    <property type="component" value="Unassembled WGS sequence"/>
</dbReference>
<dbReference type="AlphaFoldDB" id="A0A1G1YYH1"/>
<keyword evidence="3 9" id="KW-0813">Transport</keyword>
<evidence type="ECO:0000256" key="9">
    <source>
        <dbReference type="RuleBase" id="RU365087"/>
    </source>
</evidence>
<sequence>MDKYITIALVVVSLVLTGLVLIQERDSGAGSVFGGGGGGGFYQRRRGLEKIVFISTIVFGVAFAALSILKLIY</sequence>
<evidence type="ECO:0000256" key="4">
    <source>
        <dbReference type="ARBA" id="ARBA00022692"/>
    </source>
</evidence>
<name>A0A1G1YYH1_9BACT</name>
<dbReference type="Pfam" id="PF03840">
    <property type="entry name" value="SecG"/>
    <property type="match status" value="1"/>
</dbReference>
<evidence type="ECO:0000256" key="8">
    <source>
        <dbReference type="ARBA" id="ARBA00023136"/>
    </source>
</evidence>
<accession>A0A1G1YYH1</accession>
<dbReference type="GO" id="GO:0015450">
    <property type="term" value="F:protein-transporting ATPase activity"/>
    <property type="evidence" value="ECO:0007669"/>
    <property type="project" value="UniProtKB-UniRule"/>
</dbReference>
<protein>
    <recommendedName>
        <fullName evidence="9">Protein-export membrane protein SecG</fullName>
    </recommendedName>
</protein>